<gene>
    <name evidence="2" type="ORF">LXN57_16550</name>
</gene>
<keyword evidence="3" id="KW-1185">Reference proteome</keyword>
<protein>
    <recommendedName>
        <fullName evidence="4">DUF4179 domain-containing protein</fullName>
    </recommendedName>
</protein>
<comment type="caution">
    <text evidence="2">The sequence shown here is derived from an EMBL/GenBank/DDBJ whole genome shotgun (WGS) entry which is preliminary data.</text>
</comment>
<evidence type="ECO:0000256" key="1">
    <source>
        <dbReference type="SAM" id="Phobius"/>
    </source>
</evidence>
<name>A0ABT0XZH8_9ACTN</name>
<keyword evidence="1" id="KW-1133">Transmembrane helix</keyword>
<keyword evidence="1" id="KW-0812">Transmembrane</keyword>
<accession>A0ABT0XZH8</accession>
<organism evidence="2 3">
    <name type="scientific">Paractinoplanes hotanensis</name>
    <dbReference type="NCBI Taxonomy" id="2906497"/>
    <lineage>
        <taxon>Bacteria</taxon>
        <taxon>Bacillati</taxon>
        <taxon>Actinomycetota</taxon>
        <taxon>Actinomycetes</taxon>
        <taxon>Micromonosporales</taxon>
        <taxon>Micromonosporaceae</taxon>
        <taxon>Paractinoplanes</taxon>
    </lineage>
</organism>
<feature type="transmembrane region" description="Helical" evidence="1">
    <location>
        <begin position="43"/>
        <end position="63"/>
    </location>
</feature>
<sequence>MNVNTESVLKDALAAEADMVDVPEDPWAGFERRERTHKRRRRTAIAGVVVALAAAGGVQAGVVPLPGWVPAIQVAGFNAVLGDGPVRGSLAGDKTFLDGLRREIKDIEGPGETWRVADRQAIRFVYAADVGDERLVLALVPLRFGFLEDRALVWYVGEAGAPATELLESGRVDGGEPVVTYSQTRSDGPGILVVVGPVGSTVSVSQGFRYTPEGTVEHGPAQQQPADTGLAEMTLPPAPTPPETKATVTLGPDVIYEGGVGGGWAGNAYDPHEVSEAMVTAALGDRTFDRATLQSWITGAIRDARVTAAGTAITLRWTGTVNQQPAALLTIQPKGGGVLAYAYHGAADSYRQDLRLLLPVKGAAERPIAWRLRADGKDDRTDQVVVTAPSGAHKVTLEIGGAAPAPVTLDATGAAVVAVPPFAAAQVTAYGKNGVVLGTTPVPPFETSSGGLPGDTPLTRVVG</sequence>
<evidence type="ECO:0000313" key="2">
    <source>
        <dbReference type="EMBL" id="MCM4079186.1"/>
    </source>
</evidence>
<dbReference type="Proteomes" id="UP001523216">
    <property type="component" value="Unassembled WGS sequence"/>
</dbReference>
<evidence type="ECO:0000313" key="3">
    <source>
        <dbReference type="Proteomes" id="UP001523216"/>
    </source>
</evidence>
<keyword evidence="1" id="KW-0472">Membrane</keyword>
<reference evidence="2 3" key="1">
    <citation type="submission" date="2022-06" db="EMBL/GenBank/DDBJ databases">
        <title>Actinoplanes abujensis sp. nov., isolated from Nigerian arid soil.</title>
        <authorList>
            <person name="Ding P."/>
        </authorList>
    </citation>
    <scope>NUCLEOTIDE SEQUENCE [LARGE SCALE GENOMIC DNA]</scope>
    <source>
        <strain evidence="3">TRM88002</strain>
    </source>
</reference>
<dbReference type="EMBL" id="JAMQOL010000020">
    <property type="protein sequence ID" value="MCM4079186.1"/>
    <property type="molecule type" value="Genomic_DNA"/>
</dbReference>
<dbReference type="RefSeq" id="WP_251799054.1">
    <property type="nucleotide sequence ID" value="NZ_JAMQOL010000020.1"/>
</dbReference>
<proteinExistence type="predicted"/>
<evidence type="ECO:0008006" key="4">
    <source>
        <dbReference type="Google" id="ProtNLM"/>
    </source>
</evidence>